<protein>
    <submittedName>
        <fullName evidence="1">Uncharacterized protein</fullName>
    </submittedName>
</protein>
<proteinExistence type="predicted"/>
<dbReference type="EMBL" id="PPSL01000002">
    <property type="protein sequence ID" value="PQJ11315.1"/>
    <property type="molecule type" value="Genomic_DNA"/>
</dbReference>
<sequence>MPFLLTSCFPTQKLPKRYKSYAARNYVPTKDSIKYFVGVSGYAHGGGGSEKVKVEQGKNIFSLSGEGQKQLIESIADNEKTSEELLAKLSEDIIPGTREVKLRDMTRFNRKLSFSVDNLRMNPADRIMKVTISIAPSPGSEIKIVSCNKLTADNKAVVLSSGITAGAVNLLEEPKGNNDLVGSLSADVAFEYKGATSTKEVYVFNGLYNRDKTTVKPNDVVISQQRCVYPDLAKDEVLSCSYEAVVRHVIDGDNTISEADDEIEVVKGKATTSDISIITKGQLTPKLWMITDSRNNLELNGPTGQSVLLFATYEDALNFITWFKRSSSEILVNSKMGNGAYQAELSGGATLTDSFIKNCVVKGL</sequence>
<gene>
    <name evidence="1" type="ORF">CJD36_005805</name>
</gene>
<keyword evidence="2" id="KW-1185">Reference proteome</keyword>
<evidence type="ECO:0000313" key="1">
    <source>
        <dbReference type="EMBL" id="PQJ11315.1"/>
    </source>
</evidence>
<evidence type="ECO:0000313" key="2">
    <source>
        <dbReference type="Proteomes" id="UP000239872"/>
    </source>
</evidence>
<organism evidence="1 2">
    <name type="scientific">Flavipsychrobacter stenotrophus</name>
    <dbReference type="NCBI Taxonomy" id="2077091"/>
    <lineage>
        <taxon>Bacteria</taxon>
        <taxon>Pseudomonadati</taxon>
        <taxon>Bacteroidota</taxon>
        <taxon>Chitinophagia</taxon>
        <taxon>Chitinophagales</taxon>
        <taxon>Chitinophagaceae</taxon>
        <taxon>Flavipsychrobacter</taxon>
    </lineage>
</organism>
<reference evidence="1 2" key="1">
    <citation type="submission" date="2018-01" db="EMBL/GenBank/DDBJ databases">
        <title>A novel member of the phylum Bacteroidetes isolated from glacier ice.</title>
        <authorList>
            <person name="Liu Q."/>
            <person name="Xin Y.-H."/>
        </authorList>
    </citation>
    <scope>NUCLEOTIDE SEQUENCE [LARGE SCALE GENOMIC DNA]</scope>
    <source>
        <strain evidence="1 2">RB1R16</strain>
    </source>
</reference>
<comment type="caution">
    <text evidence="1">The sequence shown here is derived from an EMBL/GenBank/DDBJ whole genome shotgun (WGS) entry which is preliminary data.</text>
</comment>
<dbReference type="AlphaFoldDB" id="A0A2S7SXK2"/>
<name>A0A2S7SXK2_9BACT</name>
<dbReference type="Proteomes" id="UP000239872">
    <property type="component" value="Unassembled WGS sequence"/>
</dbReference>
<accession>A0A2S7SXK2</accession>